<dbReference type="InterPro" id="IPR050706">
    <property type="entry name" value="Cyclic-di-GMP_PDE-like"/>
</dbReference>
<proteinExistence type="predicted"/>
<evidence type="ECO:0000313" key="3">
    <source>
        <dbReference type="Proteomes" id="UP000240010"/>
    </source>
</evidence>
<dbReference type="GO" id="GO:0071111">
    <property type="term" value="F:cyclic-guanylate-specific phosphodiesterase activity"/>
    <property type="evidence" value="ECO:0007669"/>
    <property type="project" value="InterPro"/>
</dbReference>
<dbReference type="InterPro" id="IPR018842">
    <property type="entry name" value="YkuI_C"/>
</dbReference>
<dbReference type="PROSITE" id="PS50883">
    <property type="entry name" value="EAL"/>
    <property type="match status" value="1"/>
</dbReference>
<dbReference type="Gene3D" id="3.20.20.450">
    <property type="entry name" value="EAL domain"/>
    <property type="match status" value="1"/>
</dbReference>
<sequence length="424" mass="48287">MNTEKKLFSYFEPIVSTVGGSISSHEAFAKQNKPMNQEKILFPYFQPIIGAASGTIIGYEALARQHDANGRVISAGELFSSPDIAPDQLIAWDRMVRRQALEQFSRSHYKGYLTINISAAWIDHLADFTSLPTLLMLDEFNVDRNRVIIEITESKGDLDKLVEIADLYRQHGLKIAIDDFGAGFSQLERVMAIQPDIIKLDMQLFQNAAKGGIASDVVHLISRLAKRTGCRIVCEGVETIDDFHFGLSCGAQYMQGYLFSPATAEFKEPLHYQKQISSLRKTFLKKTLAKEEHKIQFIANIKGLIECLKIALETDFNLKKLSAHPFETSGILRFYLCNNEGDQISSNFNFADGNWFEDPTQIGFNWAWRPYFYQLLALESAKDSYRLVTSERYRDFNNDMLCKTLSLRLDDERILLIDIAAEWL</sequence>
<dbReference type="Proteomes" id="UP000240010">
    <property type="component" value="Unassembled WGS sequence"/>
</dbReference>
<dbReference type="Gene3D" id="3.30.450.20">
    <property type="entry name" value="PAS domain"/>
    <property type="match status" value="1"/>
</dbReference>
<dbReference type="SMART" id="SM00052">
    <property type="entry name" value="EAL"/>
    <property type="match status" value="1"/>
</dbReference>
<evidence type="ECO:0000259" key="1">
    <source>
        <dbReference type="PROSITE" id="PS50883"/>
    </source>
</evidence>
<dbReference type="AlphaFoldDB" id="A0A2S6HI07"/>
<comment type="caution">
    <text evidence="2">The sequence shown here is derived from an EMBL/GenBank/DDBJ whole genome shotgun (WGS) entry which is preliminary data.</text>
</comment>
<dbReference type="PANTHER" id="PTHR33121:SF82">
    <property type="entry name" value="SIGNAL TRANSDUCTION PROTEIN CONTAINING A EAL DOMAIN"/>
    <property type="match status" value="1"/>
</dbReference>
<dbReference type="SUPFAM" id="SSF141868">
    <property type="entry name" value="EAL domain-like"/>
    <property type="match status" value="1"/>
</dbReference>
<dbReference type="InterPro" id="IPR035919">
    <property type="entry name" value="EAL_sf"/>
</dbReference>
<dbReference type="Pfam" id="PF10388">
    <property type="entry name" value="YkuI_C"/>
    <property type="match status" value="1"/>
</dbReference>
<dbReference type="InterPro" id="IPR029151">
    <property type="entry name" value="Sensor-like_sf"/>
</dbReference>
<dbReference type="CDD" id="cd01948">
    <property type="entry name" value="EAL"/>
    <property type="match status" value="1"/>
</dbReference>
<dbReference type="SUPFAM" id="SSF103190">
    <property type="entry name" value="Sensory domain-like"/>
    <property type="match status" value="1"/>
</dbReference>
<reference evidence="2 3" key="1">
    <citation type="submission" date="2018-02" db="EMBL/GenBank/DDBJ databases">
        <title>Subsurface microbial communities from deep shales in Ohio and West Virginia, USA.</title>
        <authorList>
            <person name="Wrighton K."/>
        </authorList>
    </citation>
    <scope>NUCLEOTIDE SEQUENCE [LARGE SCALE GENOMIC DNA]</scope>
    <source>
        <strain evidence="2 3">OWC-DMM</strain>
    </source>
</reference>
<dbReference type="InterPro" id="IPR001633">
    <property type="entry name" value="EAL_dom"/>
</dbReference>
<feature type="domain" description="EAL" evidence="1">
    <location>
        <begin position="24"/>
        <end position="276"/>
    </location>
</feature>
<dbReference type="RefSeq" id="WP_104427786.1">
    <property type="nucleotide sequence ID" value="NZ_PTIZ01000002.1"/>
</dbReference>
<protein>
    <submittedName>
        <fullName evidence="2">EAL domain-containing protein (Putative c-di-GMP-specific phosphodiesterase class I)</fullName>
    </submittedName>
</protein>
<accession>A0A2S6HI07</accession>
<dbReference type="Pfam" id="PF00563">
    <property type="entry name" value="EAL"/>
    <property type="match status" value="1"/>
</dbReference>
<gene>
    <name evidence="2" type="ORF">B0F87_102129</name>
</gene>
<evidence type="ECO:0000313" key="2">
    <source>
        <dbReference type="EMBL" id="PPK77023.1"/>
    </source>
</evidence>
<dbReference type="PANTHER" id="PTHR33121">
    <property type="entry name" value="CYCLIC DI-GMP PHOSPHODIESTERASE PDEF"/>
    <property type="match status" value="1"/>
</dbReference>
<organism evidence="2 3">
    <name type="scientific">Methylobacter tundripaludum</name>
    <dbReference type="NCBI Taxonomy" id="173365"/>
    <lineage>
        <taxon>Bacteria</taxon>
        <taxon>Pseudomonadati</taxon>
        <taxon>Pseudomonadota</taxon>
        <taxon>Gammaproteobacteria</taxon>
        <taxon>Methylococcales</taxon>
        <taxon>Methylococcaceae</taxon>
        <taxon>Methylobacter</taxon>
    </lineage>
</organism>
<dbReference type="EMBL" id="PTIZ01000002">
    <property type="protein sequence ID" value="PPK77023.1"/>
    <property type="molecule type" value="Genomic_DNA"/>
</dbReference>
<name>A0A2S6HI07_9GAMM</name>